<organism evidence="3 4">
    <name type="scientific">Eubacterium oxidoreducens</name>
    <dbReference type="NCBI Taxonomy" id="1732"/>
    <lineage>
        <taxon>Bacteria</taxon>
        <taxon>Bacillati</taxon>
        <taxon>Bacillota</taxon>
        <taxon>Clostridia</taxon>
        <taxon>Eubacteriales</taxon>
        <taxon>Eubacteriaceae</taxon>
        <taxon>Eubacterium</taxon>
    </lineage>
</organism>
<reference evidence="3 4" key="1">
    <citation type="submission" date="2016-10" db="EMBL/GenBank/DDBJ databases">
        <authorList>
            <person name="de Groot N.N."/>
        </authorList>
    </citation>
    <scope>NUCLEOTIDE SEQUENCE [LARGE SCALE GENOMIC DNA]</scope>
    <source>
        <strain evidence="3 4">DSM 3217</strain>
    </source>
</reference>
<feature type="signal peptide" evidence="1">
    <location>
        <begin position="1"/>
        <end position="30"/>
    </location>
</feature>
<evidence type="ECO:0000259" key="2">
    <source>
        <dbReference type="Pfam" id="PF08308"/>
    </source>
</evidence>
<dbReference type="Pfam" id="PF08308">
    <property type="entry name" value="PEGA"/>
    <property type="match status" value="1"/>
</dbReference>
<dbReference type="Proteomes" id="UP000199228">
    <property type="component" value="Unassembled WGS sequence"/>
</dbReference>
<dbReference type="OrthoDB" id="9800780at2"/>
<dbReference type="AlphaFoldDB" id="A0A1G6BTC4"/>
<gene>
    <name evidence="3" type="ORF">SAMN02910417_01789</name>
</gene>
<accession>A0A1G6BTC4</accession>
<keyword evidence="1" id="KW-0732">Signal</keyword>
<feature type="chain" id="PRO_5011585504" evidence="1">
    <location>
        <begin position="31"/>
        <end position="647"/>
    </location>
</feature>
<dbReference type="RefSeq" id="WP_090174018.1">
    <property type="nucleotide sequence ID" value="NZ_FMXR01000012.1"/>
</dbReference>
<sequence>MKSNSIISKLVAGTLSAAMVLGSGAIYTLADEDTSTPYSTEDNTSLTDVAMSSSTSIGGITYYYVDASSVTNFSTVEFRVDVTNRRSSTTTSYYYPSTAVTQISGTNYYYVAAPGSTPLSGALYGYDDETGTATTYADFYSSKGVTISGSAQEEFDAVTSATNYTSHHAGDISSLVTFGTSSTTDETTNETTTTYINGLKLGRTVESVDADTYVEAGIKSAAGLALTTEQEEALALTLKENPTVAPSATEVTPVVSTASYTSSKYGTGEFVISFDDTVDGWTWSEYWDNVYAATISDGTNTAGTVHWIDLYGEMSTSGAHYNKLEISVNNGESVGSNAATVTRFADFYDDNNELKAGDYTITVYAEGYETITATVTVKASTVSLDDMTAVYTGEAISADGAKVTVGEDEDTSRTVTYTYYKDAQGTQKINASEIVNAGTYYVKASVSTGTNMLPAESDIAKLTITKADSQITLADKTVIYTGKAVAADTATVSGSTGAVTYNYYTDKACTKEIKAAQVVNAGTYYVKATVAADTNYASATSNVAKITIKKAAGSISAKATTKKVKVKKLKKKAIKLSVVSASKTGGKLTYSISGSKKLSINKNTGKITVKKKTKKGTYAAKVTIKSQATTNYTAASKTIEVKVKVVK</sequence>
<protein>
    <submittedName>
        <fullName evidence="3">PEGA domain-containing protein</fullName>
    </submittedName>
</protein>
<dbReference type="Gene3D" id="2.60.40.1120">
    <property type="entry name" value="Carboxypeptidase-like, regulatory domain"/>
    <property type="match status" value="1"/>
</dbReference>
<dbReference type="STRING" id="1732.SAMN02910417_01789"/>
<feature type="domain" description="PEGA" evidence="2">
    <location>
        <begin position="353"/>
        <end position="381"/>
    </location>
</feature>
<evidence type="ECO:0000313" key="4">
    <source>
        <dbReference type="Proteomes" id="UP000199228"/>
    </source>
</evidence>
<keyword evidence="4" id="KW-1185">Reference proteome</keyword>
<evidence type="ECO:0000256" key="1">
    <source>
        <dbReference type="SAM" id="SignalP"/>
    </source>
</evidence>
<evidence type="ECO:0000313" key="3">
    <source>
        <dbReference type="EMBL" id="SDB23845.1"/>
    </source>
</evidence>
<dbReference type="InterPro" id="IPR013229">
    <property type="entry name" value="PEGA"/>
</dbReference>
<proteinExistence type="predicted"/>
<name>A0A1G6BTC4_EUBOX</name>
<dbReference type="EMBL" id="FMXR01000012">
    <property type="protein sequence ID" value="SDB23845.1"/>
    <property type="molecule type" value="Genomic_DNA"/>
</dbReference>